<organism evidence="1 2">
    <name type="scientific">Bacillus carboniphilus</name>
    <dbReference type="NCBI Taxonomy" id="86663"/>
    <lineage>
        <taxon>Bacteria</taxon>
        <taxon>Bacillati</taxon>
        <taxon>Bacillota</taxon>
        <taxon>Bacilli</taxon>
        <taxon>Bacillales</taxon>
        <taxon>Bacillaceae</taxon>
        <taxon>Bacillus</taxon>
    </lineage>
</organism>
<dbReference type="Proteomes" id="UP001500782">
    <property type="component" value="Unassembled WGS sequence"/>
</dbReference>
<name>A0ABN0W150_9BACI</name>
<sequence>MLLSKIKTFFSKVDKEKDILSNQDWTYLHEKIRGLSYNQKVTKLYSTLEREILQSIRSQVRLWNENNVTRTDAYFRYFQKHPEIHWSFLAHMVSRNGGYHMTDLKSRSYRYALEAEEQKQIFSMLETANHLIFQDAYSQLLLYEIWKERGKNFFHLMPHLSVSPFMQEVWDFFIKNKNAEVLTVALIINEQMMLEARLIPTKIFKHAKSTFPFQVQEFLATTYILFPTRKKQLHGLPVQHFEMVTQRIETGKKLYSLLWDHKRNHKQFVSFASKVQHTSSREDYWPNIYTTTPLERKKIHSPNLEQAWENMSPLIQSKKTWVCRKAQLDLLKSRPVLREHNCTLEVCTSLLGMTSVNQLLGLLTGRQRAKMVKLKDDFSSYFS</sequence>
<evidence type="ECO:0000313" key="2">
    <source>
        <dbReference type="Proteomes" id="UP001500782"/>
    </source>
</evidence>
<proteinExistence type="predicted"/>
<evidence type="ECO:0008006" key="3">
    <source>
        <dbReference type="Google" id="ProtNLM"/>
    </source>
</evidence>
<dbReference type="EMBL" id="BAAADJ010000011">
    <property type="protein sequence ID" value="GAA0322343.1"/>
    <property type="molecule type" value="Genomic_DNA"/>
</dbReference>
<dbReference type="InterPro" id="IPR019658">
    <property type="entry name" value="DUF2515"/>
</dbReference>
<evidence type="ECO:0000313" key="1">
    <source>
        <dbReference type="EMBL" id="GAA0322343.1"/>
    </source>
</evidence>
<protein>
    <recommendedName>
        <fullName evidence="3">DUF2515 domain-containing protein</fullName>
    </recommendedName>
</protein>
<dbReference type="Pfam" id="PF10720">
    <property type="entry name" value="DUF2515"/>
    <property type="match status" value="1"/>
</dbReference>
<reference evidence="1 2" key="1">
    <citation type="journal article" date="2019" name="Int. J. Syst. Evol. Microbiol.">
        <title>The Global Catalogue of Microorganisms (GCM) 10K type strain sequencing project: providing services to taxonomists for standard genome sequencing and annotation.</title>
        <authorList>
            <consortium name="The Broad Institute Genomics Platform"/>
            <consortium name="The Broad Institute Genome Sequencing Center for Infectious Disease"/>
            <person name="Wu L."/>
            <person name="Ma J."/>
        </authorList>
    </citation>
    <scope>NUCLEOTIDE SEQUENCE [LARGE SCALE GENOMIC DNA]</scope>
    <source>
        <strain evidence="1 2">JCM 9731</strain>
    </source>
</reference>
<dbReference type="RefSeq" id="WP_343797083.1">
    <property type="nucleotide sequence ID" value="NZ_BAAADJ010000011.1"/>
</dbReference>
<gene>
    <name evidence="1" type="ORF">GCM10008967_11040</name>
</gene>
<accession>A0ABN0W150</accession>
<keyword evidence="2" id="KW-1185">Reference proteome</keyword>
<comment type="caution">
    <text evidence="1">The sequence shown here is derived from an EMBL/GenBank/DDBJ whole genome shotgun (WGS) entry which is preliminary data.</text>
</comment>